<name>A0ABX5QDH2_9MICO</name>
<feature type="transmembrane region" description="Helical" evidence="2">
    <location>
        <begin position="34"/>
        <end position="54"/>
    </location>
</feature>
<evidence type="ECO:0000313" key="3">
    <source>
        <dbReference type="EMBL" id="QAB17106.1"/>
    </source>
</evidence>
<dbReference type="EMBL" id="CP035037">
    <property type="protein sequence ID" value="QAB18413.1"/>
    <property type="molecule type" value="Genomic_DNA"/>
</dbReference>
<keyword evidence="2" id="KW-0812">Transmembrane</keyword>
<evidence type="ECO:0000313" key="5">
    <source>
        <dbReference type="Proteomes" id="UP000285768"/>
    </source>
</evidence>
<sequence length="76" mass="8041">MDWTDHAWRILCLLAVAAALTAFTPLWWTSPIVQGLSVVPGLLVMLILVIASCAPSTGSWTSRAGSTGTSRGGRDE</sequence>
<keyword evidence="2" id="KW-1133">Transmembrane helix</keyword>
<gene>
    <name evidence="3" type="ORF">Leucomu_03495</name>
    <name evidence="4" type="ORF">Leucomu_11245</name>
</gene>
<proteinExistence type="predicted"/>
<accession>A0ABX5QDH2</accession>
<evidence type="ECO:0000256" key="2">
    <source>
        <dbReference type="SAM" id="Phobius"/>
    </source>
</evidence>
<feature type="compositionally biased region" description="Low complexity" evidence="1">
    <location>
        <begin position="56"/>
        <end position="69"/>
    </location>
</feature>
<evidence type="ECO:0000313" key="4">
    <source>
        <dbReference type="EMBL" id="QAB18413.1"/>
    </source>
</evidence>
<keyword evidence="2" id="KW-0472">Membrane</keyword>
<dbReference type="RefSeq" id="WP_017883493.1">
    <property type="nucleotide sequence ID" value="NZ_CP035037.1"/>
</dbReference>
<protein>
    <submittedName>
        <fullName evidence="3">Uncharacterized protein</fullName>
    </submittedName>
</protein>
<dbReference type="Proteomes" id="UP000285768">
    <property type="component" value="Chromosome"/>
</dbReference>
<dbReference type="EMBL" id="CP035037">
    <property type="protein sequence ID" value="QAB17106.1"/>
    <property type="molecule type" value="Genomic_DNA"/>
</dbReference>
<organism evidence="3 5">
    <name type="scientific">Leucobacter muris</name>
    <dbReference type="NCBI Taxonomy" id="1935379"/>
    <lineage>
        <taxon>Bacteria</taxon>
        <taxon>Bacillati</taxon>
        <taxon>Actinomycetota</taxon>
        <taxon>Actinomycetes</taxon>
        <taxon>Micrococcales</taxon>
        <taxon>Microbacteriaceae</taxon>
        <taxon>Leucobacter</taxon>
    </lineage>
</organism>
<feature type="transmembrane region" description="Helical" evidence="2">
    <location>
        <begin position="7"/>
        <end position="28"/>
    </location>
</feature>
<feature type="region of interest" description="Disordered" evidence="1">
    <location>
        <begin position="56"/>
        <end position="76"/>
    </location>
</feature>
<evidence type="ECO:0000256" key="1">
    <source>
        <dbReference type="SAM" id="MobiDB-lite"/>
    </source>
</evidence>
<reference evidence="3 5" key="1">
    <citation type="submission" date="2019-01" db="EMBL/GenBank/DDBJ databases">
        <title>Leucobacter muris sp. nov. isolated from the nose of a laboratory mouse.</title>
        <authorList>
            <person name="Benga L."/>
            <person name="Sproeer C."/>
            <person name="Schumann P."/>
            <person name="Verbarg S."/>
            <person name="Bunk B."/>
            <person name="Engelhardt E."/>
            <person name="Benten P.M."/>
            <person name="Sager M."/>
        </authorList>
    </citation>
    <scope>NUCLEOTIDE SEQUENCE [LARGE SCALE GENOMIC DNA]</scope>
    <source>
        <strain evidence="3 5">DSM 101948</strain>
    </source>
</reference>
<keyword evidence="5" id="KW-1185">Reference proteome</keyword>